<dbReference type="PANTHER" id="PTHR31029">
    <property type="entry name" value="CYCLIN-DEPENDENT KINASE-LIKE PROTEIN"/>
    <property type="match status" value="1"/>
</dbReference>
<dbReference type="Proteomes" id="UP000824890">
    <property type="component" value="Unassembled WGS sequence"/>
</dbReference>
<dbReference type="EMBL" id="JAGKQM010000018">
    <property type="protein sequence ID" value="KAH0862937.1"/>
    <property type="molecule type" value="Genomic_DNA"/>
</dbReference>
<sequence>MAWRLITKETFTSPIKPKTSSGKWITRPYSRSSPDRHYLTRSRWWLTRTQAFAISGRIVLLNGDLVAADGMLRRRREIRLWWCLRRTFESSSKTSKLLGFRRRVDPDCKPDRCETNYASFKVFSEHLARKKNLIRSWGWVLRRGTEHFSAEFSQFCDRKMSDVVSMLCWNRVWPKPLYR</sequence>
<gene>
    <name evidence="1" type="ORF">HID58_080148</name>
</gene>
<keyword evidence="2" id="KW-1185">Reference proteome</keyword>
<dbReference type="PANTHER" id="PTHR31029:SF4">
    <property type="entry name" value="CYCLIN-DEPENDENT KINASE-LIKE PROTEIN"/>
    <property type="match status" value="1"/>
</dbReference>
<evidence type="ECO:0000313" key="1">
    <source>
        <dbReference type="EMBL" id="KAH0862937.1"/>
    </source>
</evidence>
<name>A0ABQ7Y437_BRANA</name>
<accession>A0ABQ7Y437</accession>
<comment type="caution">
    <text evidence="1">The sequence shown here is derived from an EMBL/GenBank/DDBJ whole genome shotgun (WGS) entry which is preliminary data.</text>
</comment>
<protein>
    <submittedName>
        <fullName evidence="1">Uncharacterized protein</fullName>
    </submittedName>
</protein>
<proteinExistence type="predicted"/>
<reference evidence="1 2" key="1">
    <citation type="submission" date="2021-05" db="EMBL/GenBank/DDBJ databases">
        <title>Genome Assembly of Synthetic Allotetraploid Brassica napus Reveals Homoeologous Exchanges between Subgenomes.</title>
        <authorList>
            <person name="Davis J.T."/>
        </authorList>
    </citation>
    <scope>NUCLEOTIDE SEQUENCE [LARGE SCALE GENOMIC DNA]</scope>
    <source>
        <strain evidence="2">cv. Da-Ae</strain>
        <tissue evidence="1">Seedling</tissue>
    </source>
</reference>
<evidence type="ECO:0000313" key="2">
    <source>
        <dbReference type="Proteomes" id="UP000824890"/>
    </source>
</evidence>
<dbReference type="InterPro" id="IPR042316">
    <property type="entry name" value="IRKI-like"/>
</dbReference>
<organism evidence="1 2">
    <name type="scientific">Brassica napus</name>
    <name type="common">Rape</name>
    <dbReference type="NCBI Taxonomy" id="3708"/>
    <lineage>
        <taxon>Eukaryota</taxon>
        <taxon>Viridiplantae</taxon>
        <taxon>Streptophyta</taxon>
        <taxon>Embryophyta</taxon>
        <taxon>Tracheophyta</taxon>
        <taxon>Spermatophyta</taxon>
        <taxon>Magnoliopsida</taxon>
        <taxon>eudicotyledons</taxon>
        <taxon>Gunneridae</taxon>
        <taxon>Pentapetalae</taxon>
        <taxon>rosids</taxon>
        <taxon>malvids</taxon>
        <taxon>Brassicales</taxon>
        <taxon>Brassicaceae</taxon>
        <taxon>Brassiceae</taxon>
        <taxon>Brassica</taxon>
    </lineage>
</organism>